<dbReference type="InterPro" id="IPR014710">
    <property type="entry name" value="RmlC-like_jellyroll"/>
</dbReference>
<dbReference type="GeneID" id="93304144"/>
<evidence type="ECO:0000259" key="4">
    <source>
        <dbReference type="PROSITE" id="PS01124"/>
    </source>
</evidence>
<comment type="caution">
    <text evidence="5">The sequence shown here is derived from an EMBL/GenBank/DDBJ whole genome shotgun (WGS) entry which is preliminary data.</text>
</comment>
<evidence type="ECO:0000256" key="3">
    <source>
        <dbReference type="ARBA" id="ARBA00023163"/>
    </source>
</evidence>
<protein>
    <submittedName>
        <fullName evidence="5">Melibiose operon regulatory protein</fullName>
    </submittedName>
</protein>
<keyword evidence="2" id="KW-0238">DNA-binding</keyword>
<name>A0A1E3A316_9FIRM</name>
<feature type="domain" description="HTH araC/xylS-type" evidence="4">
    <location>
        <begin position="203"/>
        <end position="301"/>
    </location>
</feature>
<dbReference type="PROSITE" id="PS01124">
    <property type="entry name" value="HTH_ARAC_FAMILY_2"/>
    <property type="match status" value="1"/>
</dbReference>
<evidence type="ECO:0000256" key="1">
    <source>
        <dbReference type="ARBA" id="ARBA00023015"/>
    </source>
</evidence>
<evidence type="ECO:0000313" key="6">
    <source>
        <dbReference type="Proteomes" id="UP000095003"/>
    </source>
</evidence>
<evidence type="ECO:0000256" key="2">
    <source>
        <dbReference type="ARBA" id="ARBA00023125"/>
    </source>
</evidence>
<gene>
    <name evidence="5" type="primary">melR_16</name>
    <name evidence="5" type="ORF">BEH84_06161</name>
</gene>
<dbReference type="InterPro" id="IPR037923">
    <property type="entry name" value="HTH-like"/>
</dbReference>
<dbReference type="InterPro" id="IPR020449">
    <property type="entry name" value="Tscrpt_reg_AraC-type_HTH"/>
</dbReference>
<dbReference type="Pfam" id="PF12833">
    <property type="entry name" value="HTH_18"/>
    <property type="match status" value="1"/>
</dbReference>
<organism evidence="5 6">
    <name type="scientific">Eisenbergiella tayi</name>
    <dbReference type="NCBI Taxonomy" id="1432052"/>
    <lineage>
        <taxon>Bacteria</taxon>
        <taxon>Bacillati</taxon>
        <taxon>Bacillota</taxon>
        <taxon>Clostridia</taxon>
        <taxon>Lachnospirales</taxon>
        <taxon>Lachnospiraceae</taxon>
        <taxon>Eisenbergiella</taxon>
    </lineage>
</organism>
<keyword evidence="3" id="KW-0804">Transcription</keyword>
<dbReference type="Gene3D" id="1.10.10.60">
    <property type="entry name" value="Homeodomain-like"/>
    <property type="match status" value="2"/>
</dbReference>
<dbReference type="AlphaFoldDB" id="A0A1E3A316"/>
<dbReference type="CDD" id="cd02208">
    <property type="entry name" value="cupin_RmlC-like"/>
    <property type="match status" value="1"/>
</dbReference>
<dbReference type="RefSeq" id="WP_069159447.1">
    <property type="nucleotide sequence ID" value="NZ_JBKXXQ010000005.1"/>
</dbReference>
<dbReference type="PATRIC" id="fig|1432052.3.peg.6809"/>
<dbReference type="Proteomes" id="UP000095003">
    <property type="component" value="Unassembled WGS sequence"/>
</dbReference>
<dbReference type="PANTHER" id="PTHR43280:SF28">
    <property type="entry name" value="HTH-TYPE TRANSCRIPTIONAL ACTIVATOR RHAS"/>
    <property type="match status" value="1"/>
</dbReference>
<dbReference type="SUPFAM" id="SSF46689">
    <property type="entry name" value="Homeodomain-like"/>
    <property type="match status" value="2"/>
</dbReference>
<dbReference type="SUPFAM" id="SSF51215">
    <property type="entry name" value="Regulatory protein AraC"/>
    <property type="match status" value="1"/>
</dbReference>
<keyword evidence="1" id="KW-0805">Transcription regulation</keyword>
<accession>A0A1E3A316</accession>
<sequence>MKTSKTGKTQIITNPSQKELKEHGSYPFPFLVSYESLSGYDTGSFLWHWHSEIEFTLITEGRMIYQVNDRCFLMKEGEALFGNSSTLHSGHMADETDCEYISITFAPRLLYGYEGSLIQEKYVAPVLHHRGLAAIHFDSSEIWQEEVVEGLRNIIEESESRRPFYELRIQEQLLHIWLLILENCSVEGTECRSIDEKNYERIRCMFSFIQENYARKLELEDIAQHVHICKSECCRIFKNYMKESLFDYILKYRIEQSLPDVLDGKDSLTEIALRVGFADSNYFSKVFHRVKGCSPREYRKRNSMLM</sequence>
<evidence type="ECO:0000313" key="5">
    <source>
        <dbReference type="EMBL" id="ODM02606.1"/>
    </source>
</evidence>
<dbReference type="InterPro" id="IPR018060">
    <property type="entry name" value="HTH_AraC"/>
</dbReference>
<dbReference type="InterPro" id="IPR009057">
    <property type="entry name" value="Homeodomain-like_sf"/>
</dbReference>
<reference evidence="5 6" key="1">
    <citation type="submission" date="2016-07" db="EMBL/GenBank/DDBJ databases">
        <title>Characterization of isolates of Eisenbergiella tayi derived from blood cultures, using whole genome sequencing.</title>
        <authorList>
            <person name="Burdz T."/>
            <person name="Wiebe D."/>
            <person name="Huynh C."/>
            <person name="Bernard K."/>
        </authorList>
    </citation>
    <scope>NUCLEOTIDE SEQUENCE [LARGE SCALE GENOMIC DNA]</scope>
    <source>
        <strain evidence="5 6">NML 120489</strain>
    </source>
</reference>
<dbReference type="GO" id="GO:0043565">
    <property type="term" value="F:sequence-specific DNA binding"/>
    <property type="evidence" value="ECO:0007669"/>
    <property type="project" value="InterPro"/>
</dbReference>
<dbReference type="PRINTS" id="PR00032">
    <property type="entry name" value="HTHARAC"/>
</dbReference>
<proteinExistence type="predicted"/>
<dbReference type="InterPro" id="IPR003313">
    <property type="entry name" value="AraC-bd"/>
</dbReference>
<dbReference type="Gene3D" id="2.60.120.10">
    <property type="entry name" value="Jelly Rolls"/>
    <property type="match status" value="1"/>
</dbReference>
<dbReference type="EMBL" id="MCGI01000009">
    <property type="protein sequence ID" value="ODM02606.1"/>
    <property type="molecule type" value="Genomic_DNA"/>
</dbReference>
<dbReference type="GO" id="GO:0003700">
    <property type="term" value="F:DNA-binding transcription factor activity"/>
    <property type="evidence" value="ECO:0007669"/>
    <property type="project" value="InterPro"/>
</dbReference>
<dbReference type="SMART" id="SM00342">
    <property type="entry name" value="HTH_ARAC"/>
    <property type="match status" value="1"/>
</dbReference>
<dbReference type="PANTHER" id="PTHR43280">
    <property type="entry name" value="ARAC-FAMILY TRANSCRIPTIONAL REGULATOR"/>
    <property type="match status" value="1"/>
</dbReference>
<dbReference type="Pfam" id="PF02311">
    <property type="entry name" value="AraC_binding"/>
    <property type="match status" value="1"/>
</dbReference>